<evidence type="ECO:0000313" key="4">
    <source>
        <dbReference type="Proteomes" id="UP001583177"/>
    </source>
</evidence>
<dbReference type="Proteomes" id="UP001583177">
    <property type="component" value="Unassembled WGS sequence"/>
</dbReference>
<organism evidence="3 4">
    <name type="scientific">Diaporthe australafricana</name>
    <dbReference type="NCBI Taxonomy" id="127596"/>
    <lineage>
        <taxon>Eukaryota</taxon>
        <taxon>Fungi</taxon>
        <taxon>Dikarya</taxon>
        <taxon>Ascomycota</taxon>
        <taxon>Pezizomycotina</taxon>
        <taxon>Sordariomycetes</taxon>
        <taxon>Sordariomycetidae</taxon>
        <taxon>Diaporthales</taxon>
        <taxon>Diaporthaceae</taxon>
        <taxon>Diaporthe</taxon>
    </lineage>
</organism>
<dbReference type="InterPro" id="IPR046539">
    <property type="entry name" value="DUF6604"/>
</dbReference>
<dbReference type="PANTHER" id="PTHR38795">
    <property type="entry name" value="DUF6604 DOMAIN-CONTAINING PROTEIN"/>
    <property type="match status" value="1"/>
</dbReference>
<evidence type="ECO:0000259" key="2">
    <source>
        <dbReference type="Pfam" id="PF20253"/>
    </source>
</evidence>
<dbReference type="EMBL" id="JAWRVE010000015">
    <property type="protein sequence ID" value="KAL1876978.1"/>
    <property type="molecule type" value="Genomic_DNA"/>
</dbReference>
<evidence type="ECO:0000313" key="3">
    <source>
        <dbReference type="EMBL" id="KAL1876978.1"/>
    </source>
</evidence>
<feature type="domain" description="DUF6604" evidence="2">
    <location>
        <begin position="16"/>
        <end position="312"/>
    </location>
</feature>
<feature type="compositionally biased region" description="Basic residues" evidence="1">
    <location>
        <begin position="55"/>
        <end position="66"/>
    </location>
</feature>
<dbReference type="PANTHER" id="PTHR38795:SF1">
    <property type="entry name" value="DUF6604 DOMAIN-CONTAINING PROTEIN"/>
    <property type="match status" value="1"/>
</dbReference>
<accession>A0ABR3XLW2</accession>
<comment type="caution">
    <text evidence="3">The sequence shown here is derived from an EMBL/GenBank/DDBJ whole genome shotgun (WGS) entry which is preliminary data.</text>
</comment>
<gene>
    <name evidence="3" type="ORF">Daus18300_002586</name>
</gene>
<reference evidence="3 4" key="1">
    <citation type="journal article" date="2024" name="IMA Fungus">
        <title>IMA Genome - F19 : A genome assembly and annotation guide to empower mycologists, including annotated draft genome sequences of Ceratocystis pirilliformis, Diaporthe australafricana, Fusarium ophioides, Paecilomyces lecythidis, and Sporothrix stenoceras.</title>
        <authorList>
            <person name="Aylward J."/>
            <person name="Wilson A.M."/>
            <person name="Visagie C.M."/>
            <person name="Spraker J."/>
            <person name="Barnes I."/>
            <person name="Buitendag C."/>
            <person name="Ceriani C."/>
            <person name="Del Mar Angel L."/>
            <person name="du Plessis D."/>
            <person name="Fuchs T."/>
            <person name="Gasser K."/>
            <person name="Kramer D."/>
            <person name="Li W."/>
            <person name="Munsamy K."/>
            <person name="Piso A."/>
            <person name="Price J.L."/>
            <person name="Sonnekus B."/>
            <person name="Thomas C."/>
            <person name="van der Nest A."/>
            <person name="van Dijk A."/>
            <person name="van Heerden A."/>
            <person name="van Vuuren N."/>
            <person name="Yilmaz N."/>
            <person name="Duong T.A."/>
            <person name="van der Merwe N.A."/>
            <person name="Wingfield M.J."/>
            <person name="Wingfield B.D."/>
        </authorList>
    </citation>
    <scope>NUCLEOTIDE SEQUENCE [LARGE SCALE GENOMIC DNA]</scope>
    <source>
        <strain evidence="3 4">CMW 18300</strain>
    </source>
</reference>
<protein>
    <recommendedName>
        <fullName evidence="2">DUF6604 domain-containing protein</fullName>
    </recommendedName>
</protein>
<feature type="region of interest" description="Disordered" evidence="1">
    <location>
        <begin position="40"/>
        <end position="77"/>
    </location>
</feature>
<proteinExistence type="predicted"/>
<feature type="region of interest" description="Disordered" evidence="1">
    <location>
        <begin position="920"/>
        <end position="939"/>
    </location>
</feature>
<dbReference type="Pfam" id="PF20253">
    <property type="entry name" value="DUF6604"/>
    <property type="match status" value="1"/>
</dbReference>
<keyword evidence="4" id="KW-1185">Reference proteome</keyword>
<evidence type="ECO:0000256" key="1">
    <source>
        <dbReference type="SAM" id="MobiDB-lite"/>
    </source>
</evidence>
<sequence>MSSDMPPTIISTKYGRYKTNQDDLATFLAVTGNLCGAPTALTRPVNTSSDDAKSSRPKGKDRKLAKQRATGGIIDESTRQRAPKLALSSYVPLAQIIAKSSSIHGKIPKWILTVIDKIISDREDCFRHINGEDVATFLEKGQQDGHIHPINVLDRVRSILLPKYEKQVATARSTTIPLRTPNKRVLGEMSGNADARDASNVFAKLKIKSPESSPPSKGDANEPINSVEAEDMEKADAWRISLAPSQVFAAYPEASREEALLALGSLRGDMVLIRRAVLEQWVEWRDGYVDLAAAAVTTNTAIDLVRSLEKQARAVIESYTKSLEAEKTQLPICWYSVGSWIIDKTKRCGTNIYAPLLGTDTDCHTNNPPDFHAHDTADMDDLYMEDSLLESQRFRWAYTLVRLYCMEFFTKTNKTFKLPPGHEPIRLGSGGRPDDAAMFEQVRTCRGKDIQWLYELSFLGNYGVGPVFACIDEVSRGFRIMHEDVELKLWAVFGVQIFWEVREILGEGVKSQPLQILDYFVHGGLGFFEKAQNLYKSILIVNSAEDVGDKSDEPIKKAERGFIVLSCLLPRRFDEEIEQMGHTSYPNLNKSYLMGQHPILCGILLHTARLVMQKHGIAVESCTRSIMKMAHFYNACSASDLIKAGWFDLDHCMTALQGPNLFMAGKPPGKEAGGGFSKALLLASGAVSIAYAAPDCRDRMGRRGRELVQLRSRKNNKGKALQELGPVSLMFEDRFCNAGQRHELNEEDLQAIAERAAAYMYKGSEVEKYRMSATAKPSRLVTRKPKSVAQLLSDLSLGLDQEVLPISFPYICLNIECTRVIWRLEEQLRDTHHILPGGDIMPPGFGIMSLQLLAEHSDKLWVVADEVHKYVRDKAPGSTKGCVAVNWVLDNIREPLRASILKMLCESMQEQVVEREKHTTTGFGPTGEAIISEQHDKAR</sequence>
<name>A0ABR3XLW2_9PEZI</name>